<keyword evidence="5" id="KW-0653">Protein transport</keyword>
<keyword evidence="2 5" id="KW-0813">Transport</keyword>
<evidence type="ECO:0000256" key="2">
    <source>
        <dbReference type="ARBA" id="ARBA00022448"/>
    </source>
</evidence>
<keyword evidence="9" id="KW-1185">Reference proteome</keyword>
<name>A0AAN9Z3R9_9ORTH</name>
<dbReference type="Gene3D" id="1.20.1280.170">
    <property type="entry name" value="Exocyst complex component Exo70"/>
    <property type="match status" value="2"/>
</dbReference>
<dbReference type="GO" id="GO:0015031">
    <property type="term" value="P:protein transport"/>
    <property type="evidence" value="ECO:0007669"/>
    <property type="project" value="UniProtKB-KW"/>
</dbReference>
<dbReference type="AlphaFoldDB" id="A0AAN9Z3R9"/>
<evidence type="ECO:0000256" key="1">
    <source>
        <dbReference type="ARBA" id="ARBA00006756"/>
    </source>
</evidence>
<organism evidence="8 9">
    <name type="scientific">Gryllus longicercus</name>
    <dbReference type="NCBI Taxonomy" id="2509291"/>
    <lineage>
        <taxon>Eukaryota</taxon>
        <taxon>Metazoa</taxon>
        <taxon>Ecdysozoa</taxon>
        <taxon>Arthropoda</taxon>
        <taxon>Hexapoda</taxon>
        <taxon>Insecta</taxon>
        <taxon>Pterygota</taxon>
        <taxon>Neoptera</taxon>
        <taxon>Polyneoptera</taxon>
        <taxon>Orthoptera</taxon>
        <taxon>Ensifera</taxon>
        <taxon>Gryllidea</taxon>
        <taxon>Grylloidea</taxon>
        <taxon>Gryllidae</taxon>
        <taxon>Gryllinae</taxon>
        <taxon>Gryllus</taxon>
    </lineage>
</organism>
<evidence type="ECO:0000259" key="7">
    <source>
        <dbReference type="Pfam" id="PF03081"/>
    </source>
</evidence>
<comment type="similarity">
    <text evidence="1 5">Belongs to the EXO70 family.</text>
</comment>
<dbReference type="InterPro" id="IPR046364">
    <property type="entry name" value="Exo70_C"/>
</dbReference>
<evidence type="ECO:0000256" key="5">
    <source>
        <dbReference type="RuleBase" id="RU365026"/>
    </source>
</evidence>
<dbReference type="EMBL" id="JAZDUA010000303">
    <property type="protein sequence ID" value="KAK7861732.1"/>
    <property type="molecule type" value="Genomic_DNA"/>
</dbReference>
<comment type="caution">
    <text evidence="8">The sequence shown here is derived from an EMBL/GenBank/DDBJ whole genome shotgun (WGS) entry which is preliminary data.</text>
</comment>
<reference evidence="8 9" key="1">
    <citation type="submission" date="2024-03" db="EMBL/GenBank/DDBJ databases">
        <title>The genome assembly and annotation of the cricket Gryllus longicercus Weissman &amp; Gray.</title>
        <authorList>
            <person name="Szrajer S."/>
            <person name="Gray D."/>
            <person name="Ylla G."/>
        </authorList>
    </citation>
    <scope>NUCLEOTIDE SEQUENCE [LARGE SCALE GENOMIC DNA]</scope>
    <source>
        <strain evidence="8">DAG 2021-001</strain>
        <tissue evidence="8">Whole body minus gut</tissue>
    </source>
</reference>
<dbReference type="PANTHER" id="PTHR12542">
    <property type="entry name" value="EXOCYST COMPLEX PROTEIN EXO70"/>
    <property type="match status" value="1"/>
</dbReference>
<gene>
    <name evidence="8" type="ORF">R5R35_008704</name>
</gene>
<dbReference type="GO" id="GO:0000145">
    <property type="term" value="C:exocyst"/>
    <property type="evidence" value="ECO:0007669"/>
    <property type="project" value="InterPro"/>
</dbReference>
<evidence type="ECO:0000256" key="3">
    <source>
        <dbReference type="ARBA" id="ARBA00022483"/>
    </source>
</evidence>
<evidence type="ECO:0000256" key="4">
    <source>
        <dbReference type="ARBA" id="ARBA00026169"/>
    </source>
</evidence>
<dbReference type="SUPFAM" id="SSF74788">
    <property type="entry name" value="Cullin repeat-like"/>
    <property type="match status" value="1"/>
</dbReference>
<feature type="domain" description="Exocyst complex subunit Exo70 C-terminal" evidence="7">
    <location>
        <begin position="331"/>
        <end position="701"/>
    </location>
</feature>
<dbReference type="Proteomes" id="UP001378592">
    <property type="component" value="Unassembled WGS sequence"/>
</dbReference>
<dbReference type="GO" id="GO:0005546">
    <property type="term" value="F:phosphatidylinositol-4,5-bisphosphate binding"/>
    <property type="evidence" value="ECO:0007669"/>
    <property type="project" value="InterPro"/>
</dbReference>
<sequence length="707" mass="80816">MYEPNERKVEIESKLEKELSNLNLLKEKVNKSNQLTKNMVNILSSFEHRLARLEETILPVYHQTGNLQKRQEHIEHTLKALDHVIAFYGVSQEVEPVIRAGPGLNPNGDSCLEPFLQAMNKLQAAMEYFQTHNSESVELDNVRTLFNSGGDALNREFKELLQRHNKPVPPVMLLDLVSPDEETPMEDHSASLNHLPDYVCSELQRIAEWLIINNRDEYINVYATLRGNVLHKSLQNLKEHQRSSSGGSVQGINAANSPMVRSKFRHETPNRRASKRLQHVFEKKANKMLLRASQTLEHSTGLTLGSRRSGILLAAESRDDAVDEQEMDNYLVCVMALQKLMQSERHLMLGIVPLDLQPRAFEILIRDALNMVVQDGESIAARAKRCINRHEFAAVLVVFPILKHLQSMRPEFDKIVKGCSETVTSKFSSIHNTLHGTAAKALDDFIESIRSDPSTQLPKDGTVHELTSNVLVFLEQLLDFTDTIGGVLAQNLEYNNALGQLPGGYGRTDKNKILLGMYIQKVLMELNQTLCNKSEFYSDVYLRAVFRLNNNYHVLKALQRSELVHHVQLSKPNFESTYHKMINDNKDAYTQSWGKVLSNIWPLDDPQLANFSASKMRDKDRSIIKEKFAGFNKEMEEIVKVQHGYSIADVELRESLKRDNKEFICPKYNAFYEKFTKVSFTKNPEKYIKYTPEQVSTMIDQFFDVAA</sequence>
<evidence type="ECO:0000256" key="6">
    <source>
        <dbReference type="SAM" id="Coils"/>
    </source>
</evidence>
<keyword evidence="3 5" id="KW-0268">Exocytosis</keyword>
<dbReference type="Pfam" id="PF20669">
    <property type="entry name" value="Exo70_N"/>
    <property type="match status" value="1"/>
</dbReference>
<protein>
    <recommendedName>
        <fullName evidence="4 5">Exocyst complex component 7</fullName>
    </recommendedName>
    <alternativeName>
        <fullName evidence="5">Exocyst complex component Exo70</fullName>
    </alternativeName>
</protein>
<dbReference type="Pfam" id="PF03081">
    <property type="entry name" value="Exo70_C"/>
    <property type="match status" value="1"/>
</dbReference>
<evidence type="ECO:0000313" key="9">
    <source>
        <dbReference type="Proteomes" id="UP001378592"/>
    </source>
</evidence>
<proteinExistence type="inferred from homology"/>
<dbReference type="PANTHER" id="PTHR12542:SF41">
    <property type="entry name" value="EXOCYST COMPLEX COMPONENT 7"/>
    <property type="match status" value="1"/>
</dbReference>
<dbReference type="InterPro" id="IPR016159">
    <property type="entry name" value="Cullin_repeat-like_dom_sf"/>
</dbReference>
<accession>A0AAN9Z3R9</accession>
<keyword evidence="6" id="KW-0175">Coiled coil</keyword>
<evidence type="ECO:0000313" key="8">
    <source>
        <dbReference type="EMBL" id="KAK7861732.1"/>
    </source>
</evidence>
<comment type="function">
    <text evidence="5">Component of the exocyst complex involved in the docking of exocytic vesicles with fusion sites on the plasma membrane.</text>
</comment>
<feature type="coiled-coil region" evidence="6">
    <location>
        <begin position="8"/>
        <end position="35"/>
    </location>
</feature>
<dbReference type="InterPro" id="IPR004140">
    <property type="entry name" value="Exo70"/>
</dbReference>
<dbReference type="GO" id="GO:0006887">
    <property type="term" value="P:exocytosis"/>
    <property type="evidence" value="ECO:0007669"/>
    <property type="project" value="UniProtKB-KW"/>
</dbReference>